<dbReference type="Proteomes" id="UP000199354">
    <property type="component" value="Unassembled WGS sequence"/>
</dbReference>
<sequence>MIIGAMLVSGMISAHTIEPKLEAYGDLVKATYYHENGKIAQTGFFKDGKLEGQWVAYDANGVKKSVGEYSNGEKTGKWVFFGENNLAEVNYKSNKIESVKNWKAEALANRN</sequence>
<dbReference type="EMBL" id="FMVF01000004">
    <property type="protein sequence ID" value="SCY26605.1"/>
    <property type="molecule type" value="Genomic_DNA"/>
</dbReference>
<dbReference type="SUPFAM" id="SSF82185">
    <property type="entry name" value="Histone H3 K4-specific methyltransferase SET7/9 N-terminal domain"/>
    <property type="match status" value="1"/>
</dbReference>
<dbReference type="InterPro" id="IPR011652">
    <property type="entry name" value="MORN_2"/>
</dbReference>
<keyword evidence="2" id="KW-1185">Reference proteome</keyword>
<reference evidence="1 2" key="1">
    <citation type="submission" date="2016-10" db="EMBL/GenBank/DDBJ databases">
        <authorList>
            <person name="de Groot N.N."/>
        </authorList>
    </citation>
    <scope>NUCLEOTIDE SEQUENCE [LARGE SCALE GENOMIC DNA]</scope>
    <source>
        <strain evidence="1 2">CGMCC 1.7031</strain>
    </source>
</reference>
<evidence type="ECO:0000313" key="1">
    <source>
        <dbReference type="EMBL" id="SCY26605.1"/>
    </source>
</evidence>
<dbReference type="Pfam" id="PF07661">
    <property type="entry name" value="MORN_2"/>
    <property type="match status" value="2"/>
</dbReference>
<gene>
    <name evidence="1" type="ORF">SAMN02927903_01066</name>
</gene>
<protein>
    <submittedName>
        <fullName evidence="1">MORN repeat variant</fullName>
    </submittedName>
</protein>
<proteinExistence type="predicted"/>
<evidence type="ECO:0000313" key="2">
    <source>
        <dbReference type="Proteomes" id="UP000199354"/>
    </source>
</evidence>
<dbReference type="AlphaFoldDB" id="A0A1G5EI14"/>
<dbReference type="Gene3D" id="2.20.110.10">
    <property type="entry name" value="Histone H3 K4-specific methyltransferase SET7/9 N-terminal domain"/>
    <property type="match status" value="1"/>
</dbReference>
<name>A0A1G5EI14_9FLAO</name>
<accession>A0A1G5EI14</accession>
<dbReference type="STRING" id="490189.SAMN02927903_01066"/>
<organism evidence="1 2">
    <name type="scientific">Flavobacterium caeni</name>
    <dbReference type="NCBI Taxonomy" id="490189"/>
    <lineage>
        <taxon>Bacteria</taxon>
        <taxon>Pseudomonadati</taxon>
        <taxon>Bacteroidota</taxon>
        <taxon>Flavobacteriia</taxon>
        <taxon>Flavobacteriales</taxon>
        <taxon>Flavobacteriaceae</taxon>
        <taxon>Flavobacterium</taxon>
    </lineage>
</organism>